<evidence type="ECO:0000313" key="1">
    <source>
        <dbReference type="EMBL" id="MBB3732855.1"/>
    </source>
</evidence>
<dbReference type="InterPro" id="IPR014710">
    <property type="entry name" value="RmlC-like_jellyroll"/>
</dbReference>
<protein>
    <submittedName>
        <fullName evidence="1">Uncharacterized protein</fullName>
    </submittedName>
</protein>
<reference evidence="1 2" key="1">
    <citation type="submission" date="2020-08" db="EMBL/GenBank/DDBJ databases">
        <title>Sequencing the genomes of 1000 actinobacteria strains.</title>
        <authorList>
            <person name="Klenk H.-P."/>
        </authorList>
    </citation>
    <scope>NUCLEOTIDE SEQUENCE [LARGE SCALE GENOMIC DNA]</scope>
    <source>
        <strain evidence="1 2">DSM 44320</strain>
    </source>
</reference>
<dbReference type="GeneID" id="95394856"/>
<dbReference type="EMBL" id="JACIBV010000002">
    <property type="protein sequence ID" value="MBB3732855.1"/>
    <property type="molecule type" value="Genomic_DNA"/>
</dbReference>
<dbReference type="SUPFAM" id="SSF51182">
    <property type="entry name" value="RmlC-like cupins"/>
    <property type="match status" value="1"/>
</dbReference>
<accession>A0A7W5VIS8</accession>
<keyword evidence="2" id="KW-1185">Reference proteome</keyword>
<dbReference type="Gene3D" id="2.60.120.10">
    <property type="entry name" value="Jelly Rolls"/>
    <property type="match status" value="1"/>
</dbReference>
<dbReference type="RefSeq" id="WP_221242516.1">
    <property type="nucleotide sequence ID" value="NZ_BAAAXX010000073.1"/>
</dbReference>
<evidence type="ECO:0000313" key="2">
    <source>
        <dbReference type="Proteomes" id="UP000579945"/>
    </source>
</evidence>
<comment type="caution">
    <text evidence="1">The sequence shown here is derived from an EMBL/GenBank/DDBJ whole genome shotgun (WGS) entry which is preliminary data.</text>
</comment>
<dbReference type="AlphaFoldDB" id="A0A7W5VIS8"/>
<name>A0A7W5VIS8_9ACTN</name>
<dbReference type="InterPro" id="IPR011051">
    <property type="entry name" value="RmlC_Cupin_sf"/>
</dbReference>
<proteinExistence type="predicted"/>
<gene>
    <name evidence="1" type="ORF">FHR33_008802</name>
</gene>
<dbReference type="Proteomes" id="UP000579945">
    <property type="component" value="Unassembled WGS sequence"/>
</dbReference>
<organism evidence="1 2">
    <name type="scientific">Nonomuraea dietziae</name>
    <dbReference type="NCBI Taxonomy" id="65515"/>
    <lineage>
        <taxon>Bacteria</taxon>
        <taxon>Bacillati</taxon>
        <taxon>Actinomycetota</taxon>
        <taxon>Actinomycetes</taxon>
        <taxon>Streptosporangiales</taxon>
        <taxon>Streptosporangiaceae</taxon>
        <taxon>Nonomuraea</taxon>
    </lineage>
</organism>
<sequence length="71" mass="7907">MQLITQPPTSKALAEAHPGDVVYTPLGEEHWHGAAPDHFMVHLALWEGDDTTWLEHVSDAEYGAARSTTRR</sequence>